<protein>
    <submittedName>
        <fullName evidence="1">Alpha-L-arabinofuranosidase</fullName>
    </submittedName>
</protein>
<reference evidence="1 2" key="1">
    <citation type="submission" date="2023-07" db="EMBL/GenBank/DDBJ databases">
        <title>Sorghum-associated microbial communities from plants grown in Nebraska, USA.</title>
        <authorList>
            <person name="Schachtman D."/>
        </authorList>
    </citation>
    <scope>NUCLEOTIDE SEQUENCE [LARGE SCALE GENOMIC DNA]</scope>
    <source>
        <strain evidence="1 2">CC258</strain>
    </source>
</reference>
<keyword evidence="2" id="KW-1185">Reference proteome</keyword>
<comment type="caution">
    <text evidence="1">The sequence shown here is derived from an EMBL/GenBank/DDBJ whole genome shotgun (WGS) entry which is preliminary data.</text>
</comment>
<dbReference type="InterPro" id="IPR013780">
    <property type="entry name" value="Glyco_hydro_b"/>
</dbReference>
<dbReference type="SUPFAM" id="SSF51011">
    <property type="entry name" value="Glycosyl hydrolase domain"/>
    <property type="match status" value="1"/>
</dbReference>
<organism evidence="1 2">
    <name type="scientific">Paenibacillus qinlingensis</name>
    <dbReference type="NCBI Taxonomy" id="1837343"/>
    <lineage>
        <taxon>Bacteria</taxon>
        <taxon>Bacillati</taxon>
        <taxon>Bacillota</taxon>
        <taxon>Bacilli</taxon>
        <taxon>Bacillales</taxon>
        <taxon>Paenibacillaceae</taxon>
        <taxon>Paenibacillus</taxon>
    </lineage>
</organism>
<sequence>MKLAITEYNTMYYNNTIRKGSFSDLVNGWLGGCIPFPIRLQSIWDIDMVACINEARETVTLFIVNRSMEEVNVNVALLECNAQGTGTIHEITGDSYDSINSVFEPNAITCTSKSINNNDGQISCQLRPTSIYALEFKTNPI</sequence>
<evidence type="ECO:0000313" key="2">
    <source>
        <dbReference type="Proteomes" id="UP001267290"/>
    </source>
</evidence>
<accession>A0ABU1NTY4</accession>
<dbReference type="Gene3D" id="2.60.40.1180">
    <property type="entry name" value="Golgi alpha-mannosidase II"/>
    <property type="match status" value="1"/>
</dbReference>
<proteinExistence type="predicted"/>
<dbReference type="EMBL" id="JAVDSB010000002">
    <property type="protein sequence ID" value="MDR6550946.1"/>
    <property type="molecule type" value="Genomic_DNA"/>
</dbReference>
<evidence type="ECO:0000313" key="1">
    <source>
        <dbReference type="EMBL" id="MDR6550946.1"/>
    </source>
</evidence>
<dbReference type="RefSeq" id="WP_310226181.1">
    <property type="nucleotide sequence ID" value="NZ_JAVDSB010000002.1"/>
</dbReference>
<dbReference type="Proteomes" id="UP001267290">
    <property type="component" value="Unassembled WGS sequence"/>
</dbReference>
<gene>
    <name evidence="1" type="ORF">J2736_002133</name>
</gene>
<name>A0ABU1NTY4_9BACL</name>